<proteinExistence type="inferred from homology"/>
<dbReference type="InterPro" id="IPR010038">
    <property type="entry name" value="MoaD_arc-typ"/>
</dbReference>
<dbReference type="PANTHER" id="PTHR33359:SF1">
    <property type="entry name" value="MOLYBDOPTERIN SYNTHASE SULFUR CARRIER SUBUNIT"/>
    <property type="match status" value="1"/>
</dbReference>
<dbReference type="PANTHER" id="PTHR33359">
    <property type="entry name" value="MOLYBDOPTERIN SYNTHASE SULFUR CARRIER SUBUNIT"/>
    <property type="match status" value="1"/>
</dbReference>
<dbReference type="RefSeq" id="WP_114334857.1">
    <property type="nucleotide sequence ID" value="NZ_QMDL01000003.1"/>
</dbReference>
<dbReference type="NCBIfam" id="TIGR01682">
    <property type="entry name" value="moaD"/>
    <property type="match status" value="1"/>
</dbReference>
<dbReference type="Proteomes" id="UP000265903">
    <property type="component" value="Unassembled WGS sequence"/>
</dbReference>
<gene>
    <name evidence="4" type="primary">moaD</name>
    <name evidence="4" type="ORF">DOQ08_02079</name>
</gene>
<dbReference type="GO" id="GO:0000166">
    <property type="term" value="F:nucleotide binding"/>
    <property type="evidence" value="ECO:0007669"/>
    <property type="project" value="UniProtKB-KW"/>
</dbReference>
<dbReference type="InterPro" id="IPR044672">
    <property type="entry name" value="MOCS2A"/>
</dbReference>
<accession>A0A3M2RBD6</accession>
<dbReference type="Gene3D" id="3.10.20.30">
    <property type="match status" value="1"/>
</dbReference>
<name>A0A3M2RBD6_9GAMM</name>
<dbReference type="OrthoDB" id="9801945at2"/>
<evidence type="ECO:0000313" key="4">
    <source>
        <dbReference type="EMBL" id="RMJ02616.1"/>
    </source>
</evidence>
<dbReference type="InterPro" id="IPR012675">
    <property type="entry name" value="Beta-grasp_dom_sf"/>
</dbReference>
<reference evidence="4 5" key="1">
    <citation type="submission" date="2018-08" db="EMBL/GenBank/DDBJ databases">
        <title>Whole Genome Sequence of the Moderate Halophilic Marine Bacterium Marinobacter litoralis Sw-45.</title>
        <authorList>
            <person name="Musa H."/>
        </authorList>
    </citation>
    <scope>NUCLEOTIDE SEQUENCE [LARGE SCALE GENOMIC DNA]</scope>
    <source>
        <strain evidence="4 5">Sw-45</strain>
    </source>
</reference>
<evidence type="ECO:0000256" key="3">
    <source>
        <dbReference type="ARBA" id="ARBA00024247"/>
    </source>
</evidence>
<dbReference type="CDD" id="cd00754">
    <property type="entry name" value="Ubl_MoaD"/>
    <property type="match status" value="1"/>
</dbReference>
<dbReference type="GO" id="GO:0006777">
    <property type="term" value="P:Mo-molybdopterin cofactor biosynthetic process"/>
    <property type="evidence" value="ECO:0007669"/>
    <property type="project" value="InterPro"/>
</dbReference>
<evidence type="ECO:0000256" key="1">
    <source>
        <dbReference type="ARBA" id="ARBA00022741"/>
    </source>
</evidence>
<comment type="similarity">
    <text evidence="2">Belongs to the MoaD family.</text>
</comment>
<protein>
    <recommendedName>
        <fullName evidence="3">Molybdopterin synthase sulfur carrier subunit</fullName>
    </recommendedName>
</protein>
<keyword evidence="5" id="KW-1185">Reference proteome</keyword>
<comment type="caution">
    <text evidence="4">The sequence shown here is derived from an EMBL/GenBank/DDBJ whole genome shotgun (WGS) entry which is preliminary data.</text>
</comment>
<sequence length="86" mass="9146">MSKAILNIRFFARLREELGTESLELPAVPGQTVNDVLSELASRGGAWAQLKGTQPVMVAVNQAMAKHSTQVHAGDEVAFFPPVTGG</sequence>
<organism evidence="4 5">
    <name type="scientific">Marinobacter litoralis</name>
    <dbReference type="NCBI Taxonomy" id="187981"/>
    <lineage>
        <taxon>Bacteria</taxon>
        <taxon>Pseudomonadati</taxon>
        <taxon>Pseudomonadota</taxon>
        <taxon>Gammaproteobacteria</taxon>
        <taxon>Pseudomonadales</taxon>
        <taxon>Marinobacteraceae</taxon>
        <taxon>Marinobacter</taxon>
    </lineage>
</organism>
<keyword evidence="1" id="KW-0547">Nucleotide-binding</keyword>
<dbReference type="EMBL" id="QMDL01000003">
    <property type="protein sequence ID" value="RMJ02616.1"/>
    <property type="molecule type" value="Genomic_DNA"/>
</dbReference>
<evidence type="ECO:0000313" key="5">
    <source>
        <dbReference type="Proteomes" id="UP000265903"/>
    </source>
</evidence>
<dbReference type="NCBIfam" id="TIGR01687">
    <property type="entry name" value="moaD_arch"/>
    <property type="match status" value="1"/>
</dbReference>
<dbReference type="InterPro" id="IPR016155">
    <property type="entry name" value="Mopterin_synth/thiamin_S_b"/>
</dbReference>
<dbReference type="Pfam" id="PF02597">
    <property type="entry name" value="ThiS"/>
    <property type="match status" value="1"/>
</dbReference>
<dbReference type="SUPFAM" id="SSF54285">
    <property type="entry name" value="MoaD/ThiS"/>
    <property type="match status" value="1"/>
</dbReference>
<dbReference type="AlphaFoldDB" id="A0A3M2RBD6"/>
<dbReference type="GO" id="GO:1990133">
    <property type="term" value="C:molybdopterin adenylyltransferase complex"/>
    <property type="evidence" value="ECO:0007669"/>
    <property type="project" value="TreeGrafter"/>
</dbReference>
<dbReference type="UniPathway" id="UPA00344"/>
<evidence type="ECO:0000256" key="2">
    <source>
        <dbReference type="ARBA" id="ARBA00024200"/>
    </source>
</evidence>
<dbReference type="InterPro" id="IPR003749">
    <property type="entry name" value="ThiS/MoaD-like"/>
</dbReference>